<protein>
    <submittedName>
        <fullName evidence="2">Uncharacterized protein</fullName>
    </submittedName>
</protein>
<feature type="compositionally biased region" description="Polar residues" evidence="1">
    <location>
        <begin position="181"/>
        <end position="198"/>
    </location>
</feature>
<feature type="compositionally biased region" description="Polar residues" evidence="1">
    <location>
        <begin position="295"/>
        <end position="312"/>
    </location>
</feature>
<evidence type="ECO:0000313" key="3">
    <source>
        <dbReference type="EMBL" id="CAF3519063.1"/>
    </source>
</evidence>
<comment type="caution">
    <text evidence="2">The sequence shown here is derived from an EMBL/GenBank/DDBJ whole genome shotgun (WGS) entry which is preliminary data.</text>
</comment>
<feature type="region of interest" description="Disordered" evidence="1">
    <location>
        <begin position="181"/>
        <end position="201"/>
    </location>
</feature>
<evidence type="ECO:0000256" key="1">
    <source>
        <dbReference type="SAM" id="MobiDB-lite"/>
    </source>
</evidence>
<proteinExistence type="predicted"/>
<dbReference type="Proteomes" id="UP000681722">
    <property type="component" value="Unassembled WGS sequence"/>
</dbReference>
<evidence type="ECO:0000313" key="2">
    <source>
        <dbReference type="EMBL" id="CAF0740809.1"/>
    </source>
</evidence>
<keyword evidence="4" id="KW-1185">Reference proteome</keyword>
<sequence>MSGSDSPQPNLRKYAYAKENMGNSRSRVVPATFKIFDLQTRVRHKNQREVLQLRLKINDLNMEQTTQLTKYTYARAELRSKLRELQHESAKKNMVKLFQYNPQLTEDSTFIDSSVDTIRLGGNPTHRKTPDSILDDRSSTSLLLHDLDVSTKDHNSSLLWSSIANTQNSFDLSKWQWTSKRNKPVQTHKNTSSTMSLKQHSERMNKAIKIAISKAARDRQAQSRRETKNNTIRLGGNPTHRKTPDSILDDRSSTSLLLHDLDVSTKDHNSSLLWSSIANTQNSFDLSKWQWTSKRNKPVQTHKNTSSTMSLKQHSERMNKAIKIAISKAARDRQAQSRRETKNSLVY</sequence>
<evidence type="ECO:0000313" key="4">
    <source>
        <dbReference type="Proteomes" id="UP000663829"/>
    </source>
</evidence>
<feature type="region of interest" description="Disordered" evidence="1">
    <location>
        <begin position="295"/>
        <end position="315"/>
    </location>
</feature>
<gene>
    <name evidence="2" type="ORF">GPM918_LOCUS253</name>
    <name evidence="3" type="ORF">SRO942_LOCUS254</name>
</gene>
<dbReference type="EMBL" id="CAJOBC010000017">
    <property type="protein sequence ID" value="CAF3519063.1"/>
    <property type="molecule type" value="Genomic_DNA"/>
</dbReference>
<reference evidence="2" key="1">
    <citation type="submission" date="2021-02" db="EMBL/GenBank/DDBJ databases">
        <authorList>
            <person name="Nowell W R."/>
        </authorList>
    </citation>
    <scope>NUCLEOTIDE SEQUENCE</scope>
</reference>
<dbReference type="AlphaFoldDB" id="A0A813NNH9"/>
<accession>A0A813NNH9</accession>
<name>A0A813NNH9_9BILA</name>
<dbReference type="OrthoDB" id="10051366at2759"/>
<feature type="region of interest" description="Disordered" evidence="1">
    <location>
        <begin position="215"/>
        <end position="248"/>
    </location>
</feature>
<dbReference type="Proteomes" id="UP000663829">
    <property type="component" value="Unassembled WGS sequence"/>
</dbReference>
<organism evidence="2 4">
    <name type="scientific">Didymodactylos carnosus</name>
    <dbReference type="NCBI Taxonomy" id="1234261"/>
    <lineage>
        <taxon>Eukaryota</taxon>
        <taxon>Metazoa</taxon>
        <taxon>Spiralia</taxon>
        <taxon>Gnathifera</taxon>
        <taxon>Rotifera</taxon>
        <taxon>Eurotatoria</taxon>
        <taxon>Bdelloidea</taxon>
        <taxon>Philodinida</taxon>
        <taxon>Philodinidae</taxon>
        <taxon>Didymodactylos</taxon>
    </lineage>
</organism>
<dbReference type="EMBL" id="CAJNOQ010000017">
    <property type="protein sequence ID" value="CAF0740809.1"/>
    <property type="molecule type" value="Genomic_DNA"/>
</dbReference>
<feature type="compositionally biased region" description="Basic and acidic residues" evidence="1">
    <location>
        <begin position="215"/>
        <end position="228"/>
    </location>
</feature>